<dbReference type="AlphaFoldDB" id="A0A1Y1CHZ5"/>
<accession>A0A1Y1CHZ5</accession>
<dbReference type="OrthoDB" id="9814487at2"/>
<dbReference type="Gene3D" id="2.60.40.790">
    <property type="match status" value="1"/>
</dbReference>
<dbReference type="PROSITE" id="PS01031">
    <property type="entry name" value="SHSP"/>
    <property type="match status" value="1"/>
</dbReference>
<dbReference type="SUPFAM" id="SSF49764">
    <property type="entry name" value="HSP20-like chaperones"/>
    <property type="match status" value="1"/>
</dbReference>
<keyword evidence="5" id="KW-1185">Reference proteome</keyword>
<gene>
    <name evidence="4" type="ORF">ALGA_0518</name>
</gene>
<protein>
    <recommendedName>
        <fullName evidence="3">SHSP domain-containing protein</fullName>
    </recommendedName>
</protein>
<reference evidence="4 5" key="1">
    <citation type="journal article" date="2018" name="Mar. Genomics">
        <title>Complete genome sequence of Marinifilaceae bacterium strain SPP2, isolated from the Antarctic marine sediment.</title>
        <authorList>
            <person name="Watanabe M."/>
            <person name="Kojima H."/>
            <person name="Fukui M."/>
        </authorList>
    </citation>
    <scope>NUCLEOTIDE SEQUENCE [LARGE SCALE GENOMIC DNA]</scope>
    <source>
        <strain evidence="4 5">SPP2</strain>
    </source>
</reference>
<dbReference type="KEGG" id="mbas:ALGA_0518"/>
<feature type="domain" description="SHSP" evidence="3">
    <location>
        <begin position="34"/>
        <end position="144"/>
    </location>
</feature>
<evidence type="ECO:0000313" key="5">
    <source>
        <dbReference type="Proteomes" id="UP000218267"/>
    </source>
</evidence>
<dbReference type="EMBL" id="AP018042">
    <property type="protein sequence ID" value="BAX78911.1"/>
    <property type="molecule type" value="Genomic_DNA"/>
</dbReference>
<dbReference type="Pfam" id="PF00011">
    <property type="entry name" value="HSP20"/>
    <property type="match status" value="1"/>
</dbReference>
<evidence type="ECO:0000313" key="4">
    <source>
        <dbReference type="EMBL" id="BAX78911.1"/>
    </source>
</evidence>
<dbReference type="CDD" id="cd06464">
    <property type="entry name" value="ACD_sHsps-like"/>
    <property type="match status" value="1"/>
</dbReference>
<name>A0A1Y1CHZ5_9BACT</name>
<dbReference type="InterPro" id="IPR008978">
    <property type="entry name" value="HSP20-like_chaperone"/>
</dbReference>
<evidence type="ECO:0000259" key="3">
    <source>
        <dbReference type="PROSITE" id="PS01031"/>
    </source>
</evidence>
<proteinExistence type="inferred from homology"/>
<dbReference type="Proteomes" id="UP000218267">
    <property type="component" value="Chromosome"/>
</dbReference>
<sequence length="144" mass="16344">MTILRYSKGTNDFFTNQLMDQLFREPKGSLQNAAKGAHAFSSYANVVDEKESFVIEIAIPGFTKKDVVIKVENGLLKIAGKKQESEDRTYLRREFSVNNMERSFKLSDEIDQDNIAAEVRDGILFVNLPKAKVEEPKVKEIAIQ</sequence>
<dbReference type="InterPro" id="IPR002068">
    <property type="entry name" value="A-crystallin/Hsp20_dom"/>
</dbReference>
<dbReference type="InterPro" id="IPR031107">
    <property type="entry name" value="Small_HSP"/>
</dbReference>
<organism evidence="4 5">
    <name type="scientific">Labilibaculum antarcticum</name>
    <dbReference type="NCBI Taxonomy" id="1717717"/>
    <lineage>
        <taxon>Bacteria</taxon>
        <taxon>Pseudomonadati</taxon>
        <taxon>Bacteroidota</taxon>
        <taxon>Bacteroidia</taxon>
        <taxon>Marinilabiliales</taxon>
        <taxon>Marinifilaceae</taxon>
        <taxon>Labilibaculum</taxon>
    </lineage>
</organism>
<dbReference type="RefSeq" id="WP_096427824.1">
    <property type="nucleotide sequence ID" value="NZ_AP018042.1"/>
</dbReference>
<reference evidence="5" key="2">
    <citation type="journal article" date="2020" name="Antonie Van Leeuwenhoek">
        <title>Labilibaculum antarcticum sp. nov., a novel facultative anaerobic, psychrotorelant bacterium isolated from marine sediment of Antarctica.</title>
        <authorList>
            <person name="Watanabe M."/>
            <person name="Kojima H."/>
            <person name="Fukui M."/>
        </authorList>
    </citation>
    <scope>NUCLEOTIDE SEQUENCE [LARGE SCALE GENOMIC DNA]</scope>
    <source>
        <strain evidence="5">SPP2</strain>
    </source>
</reference>
<comment type="similarity">
    <text evidence="1 2">Belongs to the small heat shock protein (HSP20) family.</text>
</comment>
<evidence type="ECO:0000256" key="2">
    <source>
        <dbReference type="RuleBase" id="RU003616"/>
    </source>
</evidence>
<dbReference type="PANTHER" id="PTHR11527">
    <property type="entry name" value="HEAT-SHOCK PROTEIN 20 FAMILY MEMBER"/>
    <property type="match status" value="1"/>
</dbReference>
<evidence type="ECO:0000256" key="1">
    <source>
        <dbReference type="PROSITE-ProRule" id="PRU00285"/>
    </source>
</evidence>